<keyword evidence="3" id="KW-1185">Reference proteome</keyword>
<evidence type="ECO:0000313" key="2">
    <source>
        <dbReference type="EMBL" id="MBC3536765.1"/>
    </source>
</evidence>
<gene>
    <name evidence="2" type="ORF">H8J70_05825</name>
</gene>
<dbReference type="InterPro" id="IPR005119">
    <property type="entry name" value="LysR_subst-bd"/>
</dbReference>
<dbReference type="SUPFAM" id="SSF53850">
    <property type="entry name" value="Periplasmic binding protein-like II"/>
    <property type="match status" value="1"/>
</dbReference>
<dbReference type="Proteomes" id="UP000606870">
    <property type="component" value="Unassembled WGS sequence"/>
</dbReference>
<name>A0ABR6VHP5_9FIRM</name>
<sequence length="202" mass="23475">MQAIPDISDFLHEHISNLHLRIFTSHSQDIYDLVEQHEADLGFTLFAREYPNVHVEPWFSEPMVVVRPKGTLLSGPVCTPQELRPENEVYNYNGIRFQDWHDEWWPAARNSYVSLDNANLIPLLLNKPGQWTILQVSLARRMAATGNYCIQQLSTPPPARHCYLVTHLHPTRHAARILDILRPYLQDLAKTWNQRTLPEEAH</sequence>
<accession>A0ABR6VHP5</accession>
<proteinExistence type="predicted"/>
<evidence type="ECO:0000259" key="1">
    <source>
        <dbReference type="Pfam" id="PF03466"/>
    </source>
</evidence>
<dbReference type="Pfam" id="PF03466">
    <property type="entry name" value="LysR_substrate"/>
    <property type="match status" value="1"/>
</dbReference>
<organism evidence="2 3">
    <name type="scientific">Megasphaera hominis</name>
    <dbReference type="NCBI Taxonomy" id="159836"/>
    <lineage>
        <taxon>Bacteria</taxon>
        <taxon>Bacillati</taxon>
        <taxon>Bacillota</taxon>
        <taxon>Negativicutes</taxon>
        <taxon>Veillonellales</taxon>
        <taxon>Veillonellaceae</taxon>
        <taxon>Megasphaera</taxon>
    </lineage>
</organism>
<dbReference type="EMBL" id="JACOGK010000014">
    <property type="protein sequence ID" value="MBC3536765.1"/>
    <property type="molecule type" value="Genomic_DNA"/>
</dbReference>
<comment type="caution">
    <text evidence="2">The sequence shown here is derived from an EMBL/GenBank/DDBJ whole genome shotgun (WGS) entry which is preliminary data.</text>
</comment>
<reference evidence="2 3" key="1">
    <citation type="submission" date="2020-08" db="EMBL/GenBank/DDBJ databases">
        <authorList>
            <person name="Liu C."/>
            <person name="Sun Q."/>
        </authorList>
    </citation>
    <scope>NUCLEOTIDE SEQUENCE [LARGE SCALE GENOMIC DNA]</scope>
    <source>
        <strain evidence="2 3">NSJ-59</strain>
    </source>
</reference>
<protein>
    <submittedName>
        <fullName evidence="2">Substrate-binding domain-containing protein</fullName>
    </submittedName>
</protein>
<dbReference type="Gene3D" id="3.40.190.290">
    <property type="match status" value="1"/>
</dbReference>
<feature type="domain" description="LysR substrate-binding" evidence="1">
    <location>
        <begin position="11"/>
        <end position="182"/>
    </location>
</feature>
<evidence type="ECO:0000313" key="3">
    <source>
        <dbReference type="Proteomes" id="UP000606870"/>
    </source>
</evidence>